<dbReference type="AlphaFoldDB" id="T0APC1"/>
<dbReference type="InterPro" id="IPR025110">
    <property type="entry name" value="AMP-bd_C"/>
</dbReference>
<dbReference type="Pfam" id="PF13193">
    <property type="entry name" value="AMP-binding_C"/>
    <property type="match status" value="1"/>
</dbReference>
<evidence type="ECO:0000259" key="2">
    <source>
        <dbReference type="Pfam" id="PF13193"/>
    </source>
</evidence>
<dbReference type="InterPro" id="IPR020845">
    <property type="entry name" value="AMP-binding_CS"/>
</dbReference>
<keyword evidence="4" id="KW-1185">Reference proteome</keyword>
<dbReference type="STRING" id="1348657.M622_04415"/>
<dbReference type="eggNOG" id="COG0318">
    <property type="taxonomic scope" value="Bacteria"/>
</dbReference>
<gene>
    <name evidence="3" type="ORF">M622_04415</name>
</gene>
<dbReference type="InterPro" id="IPR045851">
    <property type="entry name" value="AMP-bd_C_sf"/>
</dbReference>
<dbReference type="InterPro" id="IPR042099">
    <property type="entry name" value="ANL_N_sf"/>
</dbReference>
<feature type="domain" description="AMP-dependent synthetase/ligase" evidence="1">
    <location>
        <begin position="17"/>
        <end position="377"/>
    </location>
</feature>
<reference evidence="3 4" key="1">
    <citation type="submission" date="2013-06" db="EMBL/GenBank/DDBJ databases">
        <title>Draft genome sequence of Thauera terpenica.</title>
        <authorList>
            <person name="Liu B."/>
            <person name="Frostegard A.H."/>
            <person name="Shapleigh J.P."/>
        </authorList>
    </citation>
    <scope>NUCLEOTIDE SEQUENCE [LARGE SCALE GENOMIC DNA]</scope>
    <source>
        <strain evidence="3 4">58Eu</strain>
    </source>
</reference>
<evidence type="ECO:0000313" key="4">
    <source>
        <dbReference type="Proteomes" id="UP000015455"/>
    </source>
</evidence>
<dbReference type="Gene3D" id="3.30.300.30">
    <property type="match status" value="1"/>
</dbReference>
<dbReference type="PROSITE" id="PS00455">
    <property type="entry name" value="AMP_BINDING"/>
    <property type="match status" value="1"/>
</dbReference>
<dbReference type="GO" id="GO:0016878">
    <property type="term" value="F:acid-thiol ligase activity"/>
    <property type="evidence" value="ECO:0007669"/>
    <property type="project" value="UniProtKB-ARBA"/>
</dbReference>
<dbReference type="PATRIC" id="fig|1348657.5.peg.2640"/>
<dbReference type="PANTHER" id="PTHR43767:SF1">
    <property type="entry name" value="NONRIBOSOMAL PEPTIDE SYNTHASE PES1 (EUROFUNG)-RELATED"/>
    <property type="match status" value="1"/>
</dbReference>
<sequence length="538" mass="57678">MRTRNELILSDLIALKAAEQPHRDVLTFEHFSLDGGATPDEVRTYADLWRRGNRLATRLAALGLGRGERFALVMRNHPEFVEAMVAASLLGAVFVPIDPRTPASRLAFMLHDSACRGVITADYALAEVLAARTAAPSVQWLLAIDSGEPGLAAVAGAEGVEDIATALATDGPEVEAADVQLDDPIQIIYTSGTTGDPKGIVGDHRRLGSTPYVAQLFAYQADERPYTGLSFTHNNAQTTALLPALKFGYRAVISRRFTKSRLWDIARRYGCTSFAVLGGMATAIYSEPARADDGDNPVRLIICSGMPAVLWRAFEQRYGVQLFEIYGASDGGGMACNPPGHGPVGSFGKPVFGVQMKVLDDDGNECSPGVIGEICCRPGDGSAARVEYHNNPEASQRKIVAGWNRSGDMGHRDAEGWLYYDYRKGGGIRRNGDFINPAVVERVVAEHPQVDDVYIYGVPAASGATGERDLVAAVVPVDAARFDAATVFAHCRAALEANAVPSWLQVLAEIPKTASEKPQERLLLQDFCAGGAHLVAAA</sequence>
<dbReference type="Pfam" id="PF00501">
    <property type="entry name" value="AMP-binding"/>
    <property type="match status" value="1"/>
</dbReference>
<dbReference type="RefSeq" id="WP_021250041.1">
    <property type="nucleotide sequence ID" value="NZ_ATJV01000070.1"/>
</dbReference>
<comment type="caution">
    <text evidence="3">The sequence shown here is derived from an EMBL/GenBank/DDBJ whole genome shotgun (WGS) entry which is preliminary data.</text>
</comment>
<dbReference type="Gene3D" id="3.40.50.12780">
    <property type="entry name" value="N-terminal domain of ligase-like"/>
    <property type="match status" value="1"/>
</dbReference>
<evidence type="ECO:0008006" key="5">
    <source>
        <dbReference type="Google" id="ProtNLM"/>
    </source>
</evidence>
<dbReference type="Proteomes" id="UP000015455">
    <property type="component" value="Unassembled WGS sequence"/>
</dbReference>
<evidence type="ECO:0000259" key="1">
    <source>
        <dbReference type="Pfam" id="PF00501"/>
    </source>
</evidence>
<protein>
    <recommendedName>
        <fullName evidence="5">ATP-dependent acyl-CoA ligase</fullName>
    </recommendedName>
</protein>
<proteinExistence type="predicted"/>
<name>T0APC1_9RHOO</name>
<dbReference type="InterPro" id="IPR000873">
    <property type="entry name" value="AMP-dep_synth/lig_dom"/>
</dbReference>
<evidence type="ECO:0000313" key="3">
    <source>
        <dbReference type="EMBL" id="EPZ14699.1"/>
    </source>
</evidence>
<organism evidence="3 4">
    <name type="scientific">Thauera terpenica 58Eu</name>
    <dbReference type="NCBI Taxonomy" id="1348657"/>
    <lineage>
        <taxon>Bacteria</taxon>
        <taxon>Pseudomonadati</taxon>
        <taxon>Pseudomonadota</taxon>
        <taxon>Betaproteobacteria</taxon>
        <taxon>Rhodocyclales</taxon>
        <taxon>Zoogloeaceae</taxon>
        <taxon>Thauera</taxon>
    </lineage>
</organism>
<dbReference type="InterPro" id="IPR050237">
    <property type="entry name" value="ATP-dep_AMP-bd_enzyme"/>
</dbReference>
<dbReference type="SUPFAM" id="SSF56801">
    <property type="entry name" value="Acetyl-CoA synthetase-like"/>
    <property type="match status" value="1"/>
</dbReference>
<dbReference type="EMBL" id="ATJV01000070">
    <property type="protein sequence ID" value="EPZ14699.1"/>
    <property type="molecule type" value="Genomic_DNA"/>
</dbReference>
<feature type="domain" description="AMP-binding enzyme C-terminal" evidence="2">
    <location>
        <begin position="440"/>
        <end position="517"/>
    </location>
</feature>
<dbReference type="PANTHER" id="PTHR43767">
    <property type="entry name" value="LONG-CHAIN-FATTY-ACID--COA LIGASE"/>
    <property type="match status" value="1"/>
</dbReference>
<dbReference type="OrthoDB" id="9766486at2"/>
<accession>T0APC1</accession>